<evidence type="ECO:0000256" key="9">
    <source>
        <dbReference type="RuleBase" id="RU369094"/>
    </source>
</evidence>
<evidence type="ECO:0000256" key="2">
    <source>
        <dbReference type="ARBA" id="ARBA00022771"/>
    </source>
</evidence>
<dbReference type="HOGENOM" id="CLU_036438_0_3_1"/>
<keyword evidence="3 9" id="KW-0862">Zinc</keyword>
<dbReference type="GO" id="GO:0003677">
    <property type="term" value="F:DNA binding"/>
    <property type="evidence" value="ECO:0007669"/>
    <property type="project" value="UniProtKB-UniRule"/>
</dbReference>
<dbReference type="PaxDb" id="3880-AES78110"/>
<dbReference type="Gramene" id="rna38960">
    <property type="protein sequence ID" value="RHN44796.1"/>
    <property type="gene ID" value="gene38960"/>
</dbReference>
<dbReference type="Proteomes" id="UP000002051">
    <property type="component" value="Unassembled WGS sequence"/>
</dbReference>
<keyword evidence="2 8" id="KW-0863">Zinc-finger</keyword>
<dbReference type="OrthoDB" id="1927254at2759"/>
<evidence type="ECO:0000256" key="3">
    <source>
        <dbReference type="ARBA" id="ARBA00022833"/>
    </source>
</evidence>
<name>G7KXU5_MEDTR</name>
<reference evidence="14" key="3">
    <citation type="submission" date="2015-04" db="UniProtKB">
        <authorList>
            <consortium name="EnsemblPlants"/>
        </authorList>
    </citation>
    <scope>IDENTIFICATION</scope>
    <source>
        <strain evidence="14">cv. Jemalong A17</strain>
    </source>
</reference>
<evidence type="ECO:0000256" key="5">
    <source>
        <dbReference type="ARBA" id="ARBA00023125"/>
    </source>
</evidence>
<keyword evidence="4 9" id="KW-0805">Transcription regulation</keyword>
<sequence>MVFPSLPIYLDPPNWSQQQAGIGIGDQNPSALQPLSASMMSVTVEADGSYQGSRRPVSMTDRAKMSKIHQNDAAAAQKCPRCESTNTKFCYYNNYNLSQPRHFCKTCRRYWTKGGALRNVPVGGGCRRNNKRRKGNSVSKSPLKPNHNDHLQIGTGAAAGGSSSASANSSSNNGCTNSNVNIGMPNFPTQFPFVTSLHRHNDNSYASEGIGSLLAKNMSNSTTTNVEFQLGSGSSSIGNGNGGSLLISNGIGEQWRFPNSLQIHQQQQYQQFPFLSNLQPQIGLFQFGGENNGEPQRNLFRSKETYSSSVSIGMMPQVNTVKVEENNHQGLSLPKNLLSGSGNSNDLFWNGNGNENAWNEVPSFTPPPCDPQI</sequence>
<evidence type="ECO:0000313" key="13">
    <source>
        <dbReference type="EMBL" id="RHN44796.1"/>
    </source>
</evidence>
<reference evidence="12 15" key="1">
    <citation type="journal article" date="2011" name="Nature">
        <title>The Medicago genome provides insight into the evolution of rhizobial symbioses.</title>
        <authorList>
            <person name="Young N.D."/>
            <person name="Debelle F."/>
            <person name="Oldroyd G.E."/>
            <person name="Geurts R."/>
            <person name="Cannon S.B."/>
            <person name="Udvardi M.K."/>
            <person name="Benedito V.A."/>
            <person name="Mayer K.F."/>
            <person name="Gouzy J."/>
            <person name="Schoof H."/>
            <person name="Van de Peer Y."/>
            <person name="Proost S."/>
            <person name="Cook D.R."/>
            <person name="Meyers B.C."/>
            <person name="Spannagl M."/>
            <person name="Cheung F."/>
            <person name="De Mita S."/>
            <person name="Krishnakumar V."/>
            <person name="Gundlach H."/>
            <person name="Zhou S."/>
            <person name="Mudge J."/>
            <person name="Bharti A.K."/>
            <person name="Murray J.D."/>
            <person name="Naoumkina M.A."/>
            <person name="Rosen B."/>
            <person name="Silverstein K.A."/>
            <person name="Tang H."/>
            <person name="Rombauts S."/>
            <person name="Zhao P.X."/>
            <person name="Zhou P."/>
            <person name="Barbe V."/>
            <person name="Bardou P."/>
            <person name="Bechner M."/>
            <person name="Bellec A."/>
            <person name="Berger A."/>
            <person name="Berges H."/>
            <person name="Bidwell S."/>
            <person name="Bisseling T."/>
            <person name="Choisne N."/>
            <person name="Couloux A."/>
            <person name="Denny R."/>
            <person name="Deshpande S."/>
            <person name="Dai X."/>
            <person name="Doyle J.J."/>
            <person name="Dudez A.M."/>
            <person name="Farmer A.D."/>
            <person name="Fouteau S."/>
            <person name="Franken C."/>
            <person name="Gibelin C."/>
            <person name="Gish J."/>
            <person name="Goldstein S."/>
            <person name="Gonzalez A.J."/>
            <person name="Green P.J."/>
            <person name="Hallab A."/>
            <person name="Hartog M."/>
            <person name="Hua A."/>
            <person name="Humphray S.J."/>
            <person name="Jeong D.H."/>
            <person name="Jing Y."/>
            <person name="Jocker A."/>
            <person name="Kenton S.M."/>
            <person name="Kim D.J."/>
            <person name="Klee K."/>
            <person name="Lai H."/>
            <person name="Lang C."/>
            <person name="Lin S."/>
            <person name="Macmil S.L."/>
            <person name="Magdelenat G."/>
            <person name="Matthews L."/>
            <person name="McCorrison J."/>
            <person name="Monaghan E.L."/>
            <person name="Mun J.H."/>
            <person name="Najar F.Z."/>
            <person name="Nicholson C."/>
            <person name="Noirot C."/>
            <person name="O'Bleness M."/>
            <person name="Paule C.R."/>
            <person name="Poulain J."/>
            <person name="Prion F."/>
            <person name="Qin B."/>
            <person name="Qu C."/>
            <person name="Retzel E.F."/>
            <person name="Riddle C."/>
            <person name="Sallet E."/>
            <person name="Samain S."/>
            <person name="Samson N."/>
            <person name="Sanders I."/>
            <person name="Saurat O."/>
            <person name="Scarpelli C."/>
            <person name="Schiex T."/>
            <person name="Segurens B."/>
            <person name="Severin A.J."/>
            <person name="Sherrier D.J."/>
            <person name="Shi R."/>
            <person name="Sims S."/>
            <person name="Singer S.R."/>
            <person name="Sinharoy S."/>
            <person name="Sterck L."/>
            <person name="Viollet A."/>
            <person name="Wang B.B."/>
            <person name="Wang K."/>
            <person name="Wang M."/>
            <person name="Wang X."/>
            <person name="Warfsmann J."/>
            <person name="Weissenbach J."/>
            <person name="White D.D."/>
            <person name="White J.D."/>
            <person name="Wiley G.B."/>
            <person name="Wincker P."/>
            <person name="Xing Y."/>
            <person name="Yang L."/>
            <person name="Yao Z."/>
            <person name="Ying F."/>
            <person name="Zhai J."/>
            <person name="Zhou L."/>
            <person name="Zuber A."/>
            <person name="Denarie J."/>
            <person name="Dixon R.A."/>
            <person name="May G.D."/>
            <person name="Schwartz D.C."/>
            <person name="Rogers J."/>
            <person name="Quetier F."/>
            <person name="Town C.D."/>
            <person name="Roe B.A."/>
        </authorList>
    </citation>
    <scope>NUCLEOTIDE SEQUENCE [LARGE SCALE GENOMIC DNA]</scope>
    <source>
        <strain evidence="12">A17</strain>
        <strain evidence="14 15">cv. Jemalong A17</strain>
    </source>
</reference>
<dbReference type="PROSITE" id="PS50884">
    <property type="entry name" value="ZF_DOF_2"/>
    <property type="match status" value="1"/>
</dbReference>
<organism evidence="12 15">
    <name type="scientific">Medicago truncatula</name>
    <name type="common">Barrel medic</name>
    <name type="synonym">Medicago tribuloides</name>
    <dbReference type="NCBI Taxonomy" id="3880"/>
    <lineage>
        <taxon>Eukaryota</taxon>
        <taxon>Viridiplantae</taxon>
        <taxon>Streptophyta</taxon>
        <taxon>Embryophyta</taxon>
        <taxon>Tracheophyta</taxon>
        <taxon>Spermatophyta</taxon>
        <taxon>Magnoliopsida</taxon>
        <taxon>eudicotyledons</taxon>
        <taxon>Gunneridae</taxon>
        <taxon>Pentapetalae</taxon>
        <taxon>rosids</taxon>
        <taxon>fabids</taxon>
        <taxon>Fabales</taxon>
        <taxon>Fabaceae</taxon>
        <taxon>Papilionoideae</taxon>
        <taxon>50 kb inversion clade</taxon>
        <taxon>NPAAA clade</taxon>
        <taxon>Hologalegina</taxon>
        <taxon>IRL clade</taxon>
        <taxon>Trifolieae</taxon>
        <taxon>Medicago</taxon>
    </lineage>
</organism>
<dbReference type="PROSITE" id="PS01361">
    <property type="entry name" value="ZF_DOF_1"/>
    <property type="match status" value="1"/>
</dbReference>
<proteinExistence type="predicted"/>
<dbReference type="STRING" id="3880.G7KXU5"/>
<dbReference type="eggNOG" id="ENOG502QTHW">
    <property type="taxonomic scope" value="Eukaryota"/>
</dbReference>
<evidence type="ECO:0000313" key="12">
    <source>
        <dbReference type="EMBL" id="AES78110.1"/>
    </source>
</evidence>
<keyword evidence="5 8" id="KW-0238">DNA-binding</keyword>
<evidence type="ECO:0000256" key="1">
    <source>
        <dbReference type="ARBA" id="ARBA00022723"/>
    </source>
</evidence>
<feature type="region of interest" description="Disordered" evidence="10">
    <location>
        <begin position="121"/>
        <end position="173"/>
    </location>
</feature>
<keyword evidence="6 9" id="KW-0804">Transcription</keyword>
<dbReference type="Pfam" id="PF02701">
    <property type="entry name" value="Zn_ribbon_Dof"/>
    <property type="match status" value="1"/>
</dbReference>
<evidence type="ECO:0000256" key="7">
    <source>
        <dbReference type="ARBA" id="ARBA00023242"/>
    </source>
</evidence>
<evidence type="ECO:0000256" key="8">
    <source>
        <dbReference type="PROSITE-ProRule" id="PRU00071"/>
    </source>
</evidence>
<dbReference type="GO" id="GO:0008270">
    <property type="term" value="F:zinc ion binding"/>
    <property type="evidence" value="ECO:0007669"/>
    <property type="project" value="UniProtKB-KW"/>
</dbReference>
<evidence type="ECO:0000259" key="11">
    <source>
        <dbReference type="PROSITE" id="PS50884"/>
    </source>
</evidence>
<comment type="subcellular location">
    <subcellularLocation>
        <location evidence="8 9">Nucleus</location>
    </subcellularLocation>
</comment>
<dbReference type="EMBL" id="CM001223">
    <property type="protein sequence ID" value="AES78110.1"/>
    <property type="molecule type" value="Genomic_DNA"/>
</dbReference>
<dbReference type="GO" id="GO:0003700">
    <property type="term" value="F:DNA-binding transcription factor activity"/>
    <property type="evidence" value="ECO:0007669"/>
    <property type="project" value="UniProtKB-UniRule"/>
</dbReference>
<feature type="compositionally biased region" description="Low complexity" evidence="10">
    <location>
        <begin position="154"/>
        <end position="173"/>
    </location>
</feature>
<reference evidence="12 15" key="2">
    <citation type="journal article" date="2014" name="BMC Genomics">
        <title>An improved genome release (version Mt4.0) for the model legume Medicago truncatula.</title>
        <authorList>
            <person name="Tang H."/>
            <person name="Krishnakumar V."/>
            <person name="Bidwell S."/>
            <person name="Rosen B."/>
            <person name="Chan A."/>
            <person name="Zhou S."/>
            <person name="Gentzbittel L."/>
            <person name="Childs K.L."/>
            <person name="Yandell M."/>
            <person name="Gundlach H."/>
            <person name="Mayer K.F."/>
            <person name="Schwartz D.C."/>
            <person name="Town C.D."/>
        </authorList>
    </citation>
    <scope>GENOME REANNOTATION</scope>
    <source>
        <strain evidence="14 15">cv. Jemalong A17</strain>
    </source>
</reference>
<evidence type="ECO:0000313" key="15">
    <source>
        <dbReference type="Proteomes" id="UP000002051"/>
    </source>
</evidence>
<dbReference type="InterPro" id="IPR045174">
    <property type="entry name" value="Dof"/>
</dbReference>
<evidence type="ECO:0000256" key="4">
    <source>
        <dbReference type="ARBA" id="ARBA00023015"/>
    </source>
</evidence>
<evidence type="ECO:0000256" key="10">
    <source>
        <dbReference type="SAM" id="MobiDB-lite"/>
    </source>
</evidence>
<dbReference type="EMBL" id="PSQE01000007">
    <property type="protein sequence ID" value="RHN44796.1"/>
    <property type="molecule type" value="Genomic_DNA"/>
</dbReference>
<feature type="domain" description="Dof-type" evidence="11">
    <location>
        <begin position="77"/>
        <end position="131"/>
    </location>
</feature>
<dbReference type="PANTHER" id="PTHR31992:SF357">
    <property type="entry name" value="DOF ZINC FINGER PROTEIN"/>
    <property type="match status" value="1"/>
</dbReference>
<dbReference type="InterPro" id="IPR003851">
    <property type="entry name" value="Znf_Dof"/>
</dbReference>
<keyword evidence="15" id="KW-1185">Reference proteome</keyword>
<dbReference type="PANTHER" id="PTHR31992">
    <property type="entry name" value="DOF ZINC FINGER PROTEIN DOF1.4-RELATED"/>
    <property type="match status" value="1"/>
</dbReference>
<evidence type="ECO:0000256" key="6">
    <source>
        <dbReference type="ARBA" id="ARBA00023163"/>
    </source>
</evidence>
<accession>G7KXU5</accession>
<dbReference type="OMA" id="FRSKETY"/>
<evidence type="ECO:0000313" key="14">
    <source>
        <dbReference type="EnsemblPlants" id="AES78110"/>
    </source>
</evidence>
<dbReference type="EnsemblPlants" id="AES78110">
    <property type="protein sequence ID" value="AES78110"/>
    <property type="gene ID" value="MTR_7g024670"/>
</dbReference>
<dbReference type="Proteomes" id="UP000265566">
    <property type="component" value="Chromosome 7"/>
</dbReference>
<reference evidence="13" key="4">
    <citation type="journal article" date="2018" name="Nat. Plants">
        <title>Whole-genome landscape of Medicago truncatula symbiotic genes.</title>
        <authorList>
            <person name="Pecrix Y."/>
            <person name="Gamas P."/>
            <person name="Carrere S."/>
        </authorList>
    </citation>
    <scope>NUCLEOTIDE SEQUENCE</scope>
    <source>
        <tissue evidence="13">Leaves</tissue>
    </source>
</reference>
<comment type="function">
    <text evidence="9">Transcription factor that binds specifically to a 5'-AA[AG]G-3' consensus core sequence.</text>
</comment>
<protein>
    <recommendedName>
        <fullName evidence="9">Dof zinc finger protein</fullName>
    </recommendedName>
</protein>
<dbReference type="GO" id="GO:0005634">
    <property type="term" value="C:nucleus"/>
    <property type="evidence" value="ECO:0007669"/>
    <property type="project" value="UniProtKB-SubCell"/>
</dbReference>
<gene>
    <name evidence="14" type="primary">11445864</name>
    <name evidence="12" type="ordered locus">MTR_7g024670</name>
    <name evidence="13" type="ORF">MtrunA17_Chr7g0223311</name>
</gene>
<dbReference type="AlphaFoldDB" id="G7KXU5"/>
<dbReference type="KEGG" id="mtr:11445864"/>
<keyword evidence="1 9" id="KW-0479">Metal-binding</keyword>
<keyword evidence="7 8" id="KW-0539">Nucleus</keyword>